<proteinExistence type="predicted"/>
<name>A0A074VHI6_AURM1</name>
<dbReference type="GO" id="GO:0004113">
    <property type="term" value="F:2',3'-cyclic-nucleotide 3'-phosphodiesterase activity"/>
    <property type="evidence" value="ECO:0007669"/>
    <property type="project" value="TreeGrafter"/>
</dbReference>
<dbReference type="Pfam" id="PF07823">
    <property type="entry name" value="CPDase"/>
    <property type="match status" value="1"/>
</dbReference>
<gene>
    <name evidence="1" type="ORF">M437DRAFT_59006</name>
</gene>
<dbReference type="EMBL" id="KL584854">
    <property type="protein sequence ID" value="KEQ58524.1"/>
    <property type="molecule type" value="Genomic_DNA"/>
</dbReference>
<dbReference type="Proteomes" id="UP000030672">
    <property type="component" value="Unassembled WGS sequence"/>
</dbReference>
<evidence type="ECO:0000313" key="1">
    <source>
        <dbReference type="EMBL" id="KEQ58524.1"/>
    </source>
</evidence>
<dbReference type="HOGENOM" id="CLU_108991_1_0_1"/>
<evidence type="ECO:0000313" key="2">
    <source>
        <dbReference type="Proteomes" id="UP000030672"/>
    </source>
</evidence>
<dbReference type="InterPro" id="IPR009097">
    <property type="entry name" value="Cyclic_Pdiesterase"/>
</dbReference>
<dbReference type="Gene3D" id="3.90.1140.10">
    <property type="entry name" value="Cyclic phosphodiesterase"/>
    <property type="match status" value="1"/>
</dbReference>
<dbReference type="SUPFAM" id="SSF55144">
    <property type="entry name" value="LigT-like"/>
    <property type="match status" value="1"/>
</dbReference>
<dbReference type="InterPro" id="IPR012386">
    <property type="entry name" value="Cyclic-nucl_3Pdiesterase"/>
</dbReference>
<reference evidence="1 2" key="1">
    <citation type="journal article" date="2014" name="BMC Genomics">
        <title>Genome sequencing of four Aureobasidium pullulans varieties: biotechnological potential, stress tolerance, and description of new species.</title>
        <authorList>
            <person name="Gostin Ar C."/>
            <person name="Ohm R.A."/>
            <person name="Kogej T."/>
            <person name="Sonjak S."/>
            <person name="Turk M."/>
            <person name="Zajc J."/>
            <person name="Zalar P."/>
            <person name="Grube M."/>
            <person name="Sun H."/>
            <person name="Han J."/>
            <person name="Sharma A."/>
            <person name="Chiniquy J."/>
            <person name="Ngan C.Y."/>
            <person name="Lipzen A."/>
            <person name="Barry K."/>
            <person name="Grigoriev I.V."/>
            <person name="Gunde-Cimerman N."/>
        </authorList>
    </citation>
    <scope>NUCLEOTIDE SEQUENCE [LARGE SCALE GENOMIC DNA]</scope>
    <source>
        <strain evidence="1 2">CBS 110374</strain>
    </source>
</reference>
<dbReference type="RefSeq" id="XP_040875547.1">
    <property type="nucleotide sequence ID" value="XM_041023501.1"/>
</dbReference>
<dbReference type="STRING" id="1043003.A0A074VHI6"/>
<sequence>MPGASLWIIPPKDSSFSKALQTLISSTIPPHFPNTKTHDFIPHVTITSNIDQSLYGSDPQAWLGGLHLPSGDQHDPVFVTVDLLEPGDAFVKKLTLRAGKSTQLLQLASACRAEAVEGGDQKKAENWARDEYLPHLSLMYADLPKAEVEKLVPEIQEDCRKAGRSVEAHDDGSVAIGGNIILVDTSKPIDQWHPIATRALPYIKWEWPWSKSRFDD</sequence>
<protein>
    <submittedName>
        <fullName evidence="1">2, 3 cyclic phosphodiesterase</fullName>
    </submittedName>
</protein>
<dbReference type="PANTHER" id="PTHR28141:SF1">
    <property type="entry name" value="2',3'-CYCLIC-NUCLEOTIDE 3'-PHOSPHODIESTERASE"/>
    <property type="match status" value="1"/>
</dbReference>
<organism evidence="1 2">
    <name type="scientific">Aureobasidium melanogenum (strain CBS 110374)</name>
    <name type="common">Aureobasidium pullulans var. melanogenum</name>
    <dbReference type="NCBI Taxonomy" id="1043003"/>
    <lineage>
        <taxon>Eukaryota</taxon>
        <taxon>Fungi</taxon>
        <taxon>Dikarya</taxon>
        <taxon>Ascomycota</taxon>
        <taxon>Pezizomycotina</taxon>
        <taxon>Dothideomycetes</taxon>
        <taxon>Dothideomycetidae</taxon>
        <taxon>Dothideales</taxon>
        <taxon>Saccotheciaceae</taxon>
        <taxon>Aureobasidium</taxon>
    </lineage>
</organism>
<dbReference type="GO" id="GO:0009187">
    <property type="term" value="P:cyclic nucleotide metabolic process"/>
    <property type="evidence" value="ECO:0007669"/>
    <property type="project" value="TreeGrafter"/>
</dbReference>
<dbReference type="GeneID" id="63916874"/>
<keyword evidence="2" id="KW-1185">Reference proteome</keyword>
<dbReference type="PANTHER" id="PTHR28141">
    <property type="entry name" value="2',3'-CYCLIC-NUCLEOTIDE 3'-PHOSPHODIESTERASE"/>
    <property type="match status" value="1"/>
</dbReference>
<dbReference type="AlphaFoldDB" id="A0A074VHI6"/>
<accession>A0A074VHI6</accession>